<dbReference type="PANTHER" id="PTHR30349:SF64">
    <property type="entry name" value="PROPHAGE INTEGRASE INTD-RELATED"/>
    <property type="match status" value="1"/>
</dbReference>
<dbReference type="PROSITE" id="PS51900">
    <property type="entry name" value="CB"/>
    <property type="match status" value="1"/>
</dbReference>
<dbReference type="Gene3D" id="1.10.443.10">
    <property type="entry name" value="Intergrase catalytic core"/>
    <property type="match status" value="1"/>
</dbReference>
<keyword evidence="3 5" id="KW-0238">DNA-binding</keyword>
<dbReference type="Pfam" id="PF02899">
    <property type="entry name" value="Phage_int_SAM_1"/>
    <property type="match status" value="1"/>
</dbReference>
<protein>
    <submittedName>
        <fullName evidence="8">Integrase</fullName>
    </submittedName>
</protein>
<evidence type="ECO:0000259" key="6">
    <source>
        <dbReference type="PROSITE" id="PS51898"/>
    </source>
</evidence>
<sequence>MSVHLSLAPLLESFFRNRLTKQRNASPSTIASYRDALRMLVLFAAERTGRKPYALAVEDFDRDLILAFLDELEEKRKNTIQTRNARLTAIRSFFHHVAANDPASLGIAQRILAIPVKRSHIEVMHHLSRREVDALIDAPDQQTPRGRRDRALLLFLARTGARVSEALGANACDLQLDRPRPQVLLRGKRRKERVVPIPDDLVKALRALMTERGVNRQEARPLFVGTHETRLTRFGATHIVRRAVATATLTRPELARKSISPHVLRHSLAMTLLQSGVDLLTIQAWLGHSQVATTHRYAAADVEMMRRGLDKAGVSGKHAARFKPKDAVLQLLERI</sequence>
<dbReference type="SUPFAM" id="SSF56349">
    <property type="entry name" value="DNA breaking-rejoining enzymes"/>
    <property type="match status" value="1"/>
</dbReference>
<dbReference type="PROSITE" id="PS51898">
    <property type="entry name" value="TYR_RECOMBINASE"/>
    <property type="match status" value="1"/>
</dbReference>
<dbReference type="EMBL" id="QZWZ01000094">
    <property type="protein sequence ID" value="RJT23240.1"/>
    <property type="molecule type" value="Genomic_DNA"/>
</dbReference>
<evidence type="ECO:0000256" key="1">
    <source>
        <dbReference type="ARBA" id="ARBA00008857"/>
    </source>
</evidence>
<comment type="similarity">
    <text evidence="1">Belongs to the 'phage' integrase family.</text>
</comment>
<evidence type="ECO:0000259" key="7">
    <source>
        <dbReference type="PROSITE" id="PS51900"/>
    </source>
</evidence>
<dbReference type="GO" id="GO:0003677">
    <property type="term" value="F:DNA binding"/>
    <property type="evidence" value="ECO:0007669"/>
    <property type="project" value="UniProtKB-UniRule"/>
</dbReference>
<name>A0A3A5JSH4_9HYPH</name>
<evidence type="ECO:0000256" key="4">
    <source>
        <dbReference type="ARBA" id="ARBA00023172"/>
    </source>
</evidence>
<keyword evidence="4" id="KW-0233">DNA recombination</keyword>
<dbReference type="InterPro" id="IPR004107">
    <property type="entry name" value="Integrase_SAM-like_N"/>
</dbReference>
<feature type="domain" description="Core-binding (CB)" evidence="7">
    <location>
        <begin position="5"/>
        <end position="98"/>
    </location>
</feature>
<dbReference type="GO" id="GO:0015074">
    <property type="term" value="P:DNA integration"/>
    <property type="evidence" value="ECO:0007669"/>
    <property type="project" value="UniProtKB-KW"/>
</dbReference>
<dbReference type="PANTHER" id="PTHR30349">
    <property type="entry name" value="PHAGE INTEGRASE-RELATED"/>
    <property type="match status" value="1"/>
</dbReference>
<evidence type="ECO:0000313" key="8">
    <source>
        <dbReference type="EMBL" id="RJT23240.1"/>
    </source>
</evidence>
<comment type="caution">
    <text evidence="8">The sequence shown here is derived from an EMBL/GenBank/DDBJ whole genome shotgun (WGS) entry which is preliminary data.</text>
</comment>
<evidence type="ECO:0000256" key="5">
    <source>
        <dbReference type="PROSITE-ProRule" id="PRU01248"/>
    </source>
</evidence>
<dbReference type="Gene3D" id="1.10.150.130">
    <property type="match status" value="1"/>
</dbReference>
<dbReference type="AlphaFoldDB" id="A0A3A5JSH4"/>
<dbReference type="OrthoDB" id="9801717at2"/>
<dbReference type="InterPro" id="IPR050090">
    <property type="entry name" value="Tyrosine_recombinase_XerCD"/>
</dbReference>
<proteinExistence type="inferred from homology"/>
<dbReference type="InterPro" id="IPR010998">
    <property type="entry name" value="Integrase_recombinase_N"/>
</dbReference>
<dbReference type="InterPro" id="IPR013762">
    <property type="entry name" value="Integrase-like_cat_sf"/>
</dbReference>
<dbReference type="InterPro" id="IPR011010">
    <property type="entry name" value="DNA_brk_join_enz"/>
</dbReference>
<dbReference type="InterPro" id="IPR044068">
    <property type="entry name" value="CB"/>
</dbReference>
<evidence type="ECO:0000256" key="3">
    <source>
        <dbReference type="ARBA" id="ARBA00023125"/>
    </source>
</evidence>
<organism evidence="8 9">
    <name type="scientific">Mesorhizobium waimense</name>
    <dbReference type="NCBI Taxonomy" id="1300307"/>
    <lineage>
        <taxon>Bacteria</taxon>
        <taxon>Pseudomonadati</taxon>
        <taxon>Pseudomonadota</taxon>
        <taxon>Alphaproteobacteria</taxon>
        <taxon>Hyphomicrobiales</taxon>
        <taxon>Phyllobacteriaceae</taxon>
        <taxon>Mesorhizobium</taxon>
    </lineage>
</organism>
<keyword evidence="9" id="KW-1185">Reference proteome</keyword>
<evidence type="ECO:0000313" key="9">
    <source>
        <dbReference type="Proteomes" id="UP000272706"/>
    </source>
</evidence>
<evidence type="ECO:0000256" key="2">
    <source>
        <dbReference type="ARBA" id="ARBA00022908"/>
    </source>
</evidence>
<dbReference type="InterPro" id="IPR002104">
    <property type="entry name" value="Integrase_catalytic"/>
</dbReference>
<feature type="domain" description="Tyr recombinase" evidence="6">
    <location>
        <begin position="122"/>
        <end position="310"/>
    </location>
</feature>
<dbReference type="RefSeq" id="WP_120019307.1">
    <property type="nucleotide sequence ID" value="NZ_QZWZ01000094.1"/>
</dbReference>
<reference evidence="8 9" key="1">
    <citation type="submission" date="2018-09" db="EMBL/GenBank/DDBJ databases">
        <title>Mesorhizobium carmichaelinearum sp. nov. isolated from Carmichaelinea spp. root nodules in New Zealand.</title>
        <authorList>
            <person name="De Meyer S.E."/>
        </authorList>
    </citation>
    <scope>NUCLEOTIDE SEQUENCE [LARGE SCALE GENOMIC DNA]</scope>
    <source>
        <strain evidence="8 9">ICMP19557</strain>
    </source>
</reference>
<dbReference type="Pfam" id="PF00589">
    <property type="entry name" value="Phage_integrase"/>
    <property type="match status" value="1"/>
</dbReference>
<accession>A0A3A5JSH4</accession>
<keyword evidence="2" id="KW-0229">DNA integration</keyword>
<dbReference type="Proteomes" id="UP000272706">
    <property type="component" value="Unassembled WGS sequence"/>
</dbReference>
<gene>
    <name evidence="8" type="ORF">D3227_39000</name>
</gene>
<dbReference type="GO" id="GO:0006310">
    <property type="term" value="P:DNA recombination"/>
    <property type="evidence" value="ECO:0007669"/>
    <property type="project" value="UniProtKB-KW"/>
</dbReference>